<dbReference type="PANTHER" id="PTHR10615:SF219">
    <property type="entry name" value="HISTONE ACETYLTRANSFERASE KAT5"/>
    <property type="match status" value="1"/>
</dbReference>
<feature type="compositionally biased region" description="Pro residues" evidence="15">
    <location>
        <begin position="36"/>
        <end position="45"/>
    </location>
</feature>
<dbReference type="GO" id="GO:0046972">
    <property type="term" value="F:histone H4K16 acetyltransferase activity"/>
    <property type="evidence" value="ECO:0007669"/>
    <property type="project" value="TreeGrafter"/>
</dbReference>
<dbReference type="InterPro" id="IPR036388">
    <property type="entry name" value="WH-like_DNA-bd_sf"/>
</dbReference>
<sequence>MQQKRKRGDGNLSPSPDPARKAAAAAAVRPTRQTPVYPPPIPTHSPPKLVSATPVPLPVFPTSPVQQVKKQPQPQKQQQSQRKKSGRMSGIVATSGGFGKENIRPAAEEETPPQFGKQVQQQQQLLQQPQQQQQQRLPATRVERMIPPSVTPVPAPKPPVVEKKLSADRNIDMVVLGNLCFKTWYPSYYGKEVLGDTSGNSARGAKDYDAKHHKKGETAMLDRLYVCPHCFKYAKEIVTWWGHLRACEQKGTIPGRKIYTHPRGVRKVLVAQERPGVKKRRGEGVRYVEEVVRDEGEWSVWEADGEVDGLFCQNLSLFAKLFLDNKSVFFDVTGFNYLLLVYTPPVTASTPTPIPQVTGFFSKEKMSWDNNNLACILVFPPWQRKGLGALLMGVSYEISQREGILGGPEKPISDLGKKGYRRFWTGEIARWLLELDVTTDSETIIDVDDVSRGTWIFGDDCLGVLREMGIMEDGGIGAGKAVPVEPQDEDEDQEQTEQEPKPVKTMPRVRVDKEAIRRHVALHRINLEKVCDPDGFAEGYALPEVDEDEEEAEEEDEDADEQDE</sequence>
<proteinExistence type="inferred from homology"/>
<keyword evidence="6" id="KW-0863">Zinc-finger</keyword>
<feature type="compositionally biased region" description="Low complexity" evidence="15">
    <location>
        <begin position="118"/>
        <end position="135"/>
    </location>
</feature>
<keyword evidence="18" id="KW-1185">Reference proteome</keyword>
<dbReference type="Gene3D" id="1.10.10.10">
    <property type="entry name" value="Winged helix-like DNA-binding domain superfamily/Winged helix DNA-binding domain"/>
    <property type="match status" value="1"/>
</dbReference>
<keyword evidence="9" id="KW-0805">Transcription regulation</keyword>
<gene>
    <name evidence="17" type="ORF">VHEMI10461</name>
</gene>
<comment type="function">
    <text evidence="13">Catalytic component of the NuA4 histone acetyltransferase (HAT) complex which is involved in epigenetic transcriptional activation of selected genes principally by acetylation of nucleosomal histones H4, H3, H2B, H2A and H2A variant H2A.Z. Acetylates histone H4 to form H4K5ac, H4K8ac, H4K12ac and H4K16ac, histone H3 to form H3K14ac, and histone H2A to form H2AK4ac and H2AK7ac. The NuA4 complex is involved in the DNA damage response and is required for chromosome segregation. The NuA4 complex plays a direct role in repair of DNA double-strand breaks (DSBs) through homologous recombination. Recruitment to promoters depends on H3K4me. Also acetylates non-histone proteins. In addition to protein acetyltransferase, can use different acyl-CoA substrates, such as 2-hydroxyisobutanoyl-CoA (2-hydroxyisobutyryl-CoA) or (2E)-butenoyl-CoA (crotonyl-CoA), and is able to mediate protein 2-hydroxyisobutyrylation and crotonylation, respectively.</text>
</comment>
<dbReference type="EC" id="2.3.1.48" evidence="3"/>
<evidence type="ECO:0000256" key="15">
    <source>
        <dbReference type="SAM" id="MobiDB-lite"/>
    </source>
</evidence>
<dbReference type="InterPro" id="IPR016181">
    <property type="entry name" value="Acyl_CoA_acyltransferase"/>
</dbReference>
<evidence type="ECO:0000256" key="3">
    <source>
        <dbReference type="ARBA" id="ARBA00013184"/>
    </source>
</evidence>
<dbReference type="FunFam" id="3.40.630.30:FF:000067">
    <property type="entry name" value="Histone acetyltransferase"/>
    <property type="match status" value="1"/>
</dbReference>
<feature type="region of interest" description="Disordered" evidence="15">
    <location>
        <begin position="1"/>
        <end position="138"/>
    </location>
</feature>
<dbReference type="GO" id="GO:0035267">
    <property type="term" value="C:NuA4 histone acetyltransferase complex"/>
    <property type="evidence" value="ECO:0007669"/>
    <property type="project" value="TreeGrafter"/>
</dbReference>
<dbReference type="GO" id="GO:0008270">
    <property type="term" value="F:zinc ion binding"/>
    <property type="evidence" value="ECO:0007669"/>
    <property type="project" value="UniProtKB-KW"/>
</dbReference>
<evidence type="ECO:0000256" key="1">
    <source>
        <dbReference type="ARBA" id="ARBA00004123"/>
    </source>
</evidence>
<accession>A0A0A1TTB5</accession>
<evidence type="ECO:0000256" key="2">
    <source>
        <dbReference type="ARBA" id="ARBA00010107"/>
    </source>
</evidence>
<keyword evidence="4" id="KW-0808">Transferase</keyword>
<keyword evidence="7" id="KW-0862">Zinc</keyword>
<evidence type="ECO:0000313" key="17">
    <source>
        <dbReference type="EMBL" id="CEJ94957.1"/>
    </source>
</evidence>
<feature type="region of interest" description="Disordered" evidence="15">
    <location>
        <begin position="476"/>
        <end position="509"/>
    </location>
</feature>
<comment type="similarity">
    <text evidence="2">Belongs to the MYST (SAS/MOZ) family.</text>
</comment>
<evidence type="ECO:0000256" key="4">
    <source>
        <dbReference type="ARBA" id="ARBA00022679"/>
    </source>
</evidence>
<feature type="compositionally biased region" description="Low complexity" evidence="15">
    <location>
        <begin position="63"/>
        <end position="80"/>
    </location>
</feature>
<feature type="domain" description="MYST-type HAT" evidence="16">
    <location>
        <begin position="166"/>
        <end position="486"/>
    </location>
</feature>
<evidence type="ECO:0000256" key="10">
    <source>
        <dbReference type="ARBA" id="ARBA00023163"/>
    </source>
</evidence>
<evidence type="ECO:0000256" key="9">
    <source>
        <dbReference type="ARBA" id="ARBA00023015"/>
    </source>
</evidence>
<dbReference type="Gene3D" id="3.30.60.60">
    <property type="entry name" value="N-acetyl transferase-like"/>
    <property type="match status" value="1"/>
</dbReference>
<dbReference type="Proteomes" id="UP000039046">
    <property type="component" value="Unassembled WGS sequence"/>
</dbReference>
<dbReference type="STRING" id="1531966.A0A0A1TTB5"/>
<keyword evidence="12" id="KW-0012">Acyltransferase</keyword>
<dbReference type="SUPFAM" id="SSF55729">
    <property type="entry name" value="Acyl-CoA N-acyltransferases (Nat)"/>
    <property type="match status" value="1"/>
</dbReference>
<name>A0A0A1TTB5_9HYPO</name>
<dbReference type="GO" id="GO:0005634">
    <property type="term" value="C:nucleus"/>
    <property type="evidence" value="ECO:0007669"/>
    <property type="project" value="UniProtKB-SubCell"/>
</dbReference>
<dbReference type="PROSITE" id="PS51726">
    <property type="entry name" value="MYST_HAT"/>
    <property type="match status" value="1"/>
</dbReference>
<evidence type="ECO:0000256" key="5">
    <source>
        <dbReference type="ARBA" id="ARBA00022723"/>
    </source>
</evidence>
<dbReference type="PANTHER" id="PTHR10615">
    <property type="entry name" value="HISTONE ACETYLTRANSFERASE"/>
    <property type="match status" value="1"/>
</dbReference>
<comment type="subcellular location">
    <subcellularLocation>
        <location evidence="1">Nucleus</location>
    </subcellularLocation>
</comment>
<reference evidence="17 18" key="1">
    <citation type="journal article" date="2015" name="Genome Announc.">
        <title>Draft Genome Sequence and Gene Annotation of the Entomopathogenic Fungus Verticillium hemipterigenum.</title>
        <authorList>
            <person name="Horn F."/>
            <person name="Habel A."/>
            <person name="Scharf D.H."/>
            <person name="Dworschak J."/>
            <person name="Brakhage A.A."/>
            <person name="Guthke R."/>
            <person name="Hertweck C."/>
            <person name="Linde J."/>
        </authorList>
    </citation>
    <scope>NUCLEOTIDE SEQUENCE [LARGE SCALE GENOMIC DNA]</scope>
</reference>
<dbReference type="Gene3D" id="3.40.630.30">
    <property type="match status" value="1"/>
</dbReference>
<keyword evidence="5" id="KW-0479">Metal-binding</keyword>
<evidence type="ECO:0000256" key="11">
    <source>
        <dbReference type="ARBA" id="ARBA00023242"/>
    </source>
</evidence>
<organism evidence="17 18">
    <name type="scientific">[Torrubiella] hemipterigena</name>
    <dbReference type="NCBI Taxonomy" id="1531966"/>
    <lineage>
        <taxon>Eukaryota</taxon>
        <taxon>Fungi</taxon>
        <taxon>Dikarya</taxon>
        <taxon>Ascomycota</taxon>
        <taxon>Pezizomycotina</taxon>
        <taxon>Sordariomycetes</taxon>
        <taxon>Hypocreomycetidae</taxon>
        <taxon>Hypocreales</taxon>
        <taxon>Clavicipitaceae</taxon>
        <taxon>Clavicipitaceae incertae sedis</taxon>
        <taxon>'Torrubiella' clade</taxon>
    </lineage>
</organism>
<dbReference type="GO" id="GO:0006355">
    <property type="term" value="P:regulation of DNA-templated transcription"/>
    <property type="evidence" value="ECO:0007669"/>
    <property type="project" value="InterPro"/>
</dbReference>
<dbReference type="AlphaFoldDB" id="A0A0A1TTB5"/>
<evidence type="ECO:0000256" key="7">
    <source>
        <dbReference type="ARBA" id="ARBA00022833"/>
    </source>
</evidence>
<protein>
    <recommendedName>
        <fullName evidence="3">histone acetyltransferase</fullName>
        <ecNumber evidence="3">2.3.1.48</ecNumber>
    </recommendedName>
</protein>
<evidence type="ECO:0000256" key="8">
    <source>
        <dbReference type="ARBA" id="ARBA00022990"/>
    </source>
</evidence>
<dbReference type="Pfam" id="PF01853">
    <property type="entry name" value="MOZ_SAS"/>
    <property type="match status" value="1"/>
</dbReference>
<evidence type="ECO:0000313" key="18">
    <source>
        <dbReference type="Proteomes" id="UP000039046"/>
    </source>
</evidence>
<dbReference type="HOGENOM" id="CLU_011815_0_0_1"/>
<feature type="region of interest" description="Disordered" evidence="15">
    <location>
        <begin position="533"/>
        <end position="564"/>
    </location>
</feature>
<dbReference type="OrthoDB" id="787137at2759"/>
<dbReference type="InterPro" id="IPR002717">
    <property type="entry name" value="HAT_MYST-type"/>
</dbReference>
<keyword evidence="11" id="KW-0539">Nucleus</keyword>
<keyword evidence="8" id="KW-0007">Acetylation</keyword>
<feature type="compositionally biased region" description="Acidic residues" evidence="15">
    <location>
        <begin position="544"/>
        <end position="564"/>
    </location>
</feature>
<evidence type="ECO:0000256" key="13">
    <source>
        <dbReference type="ARBA" id="ARBA00045805"/>
    </source>
</evidence>
<feature type="compositionally biased region" description="Acidic residues" evidence="15">
    <location>
        <begin position="486"/>
        <end position="497"/>
    </location>
</feature>
<dbReference type="EMBL" id="CDHN01000008">
    <property type="protein sequence ID" value="CEJ94957.1"/>
    <property type="molecule type" value="Genomic_DNA"/>
</dbReference>
<feature type="active site" description="Proton donor/acceptor" evidence="14">
    <location>
        <position position="409"/>
    </location>
</feature>
<keyword evidence="10" id="KW-0804">Transcription</keyword>
<evidence type="ECO:0000256" key="12">
    <source>
        <dbReference type="ARBA" id="ARBA00023315"/>
    </source>
</evidence>
<dbReference type="InterPro" id="IPR050603">
    <property type="entry name" value="MYST_HAT"/>
</dbReference>
<evidence type="ECO:0000256" key="14">
    <source>
        <dbReference type="PIRSR" id="PIRSR602717-51"/>
    </source>
</evidence>
<evidence type="ECO:0000259" key="16">
    <source>
        <dbReference type="PROSITE" id="PS51726"/>
    </source>
</evidence>
<evidence type="ECO:0000256" key="6">
    <source>
        <dbReference type="ARBA" id="ARBA00022771"/>
    </source>
</evidence>